<keyword evidence="11" id="KW-1185">Reference proteome</keyword>
<evidence type="ECO:0000256" key="4">
    <source>
        <dbReference type="PROSITE-ProRule" id="PRU00169"/>
    </source>
</evidence>
<dbReference type="EMBL" id="FNQN01000005">
    <property type="protein sequence ID" value="SEA34588.1"/>
    <property type="molecule type" value="Genomic_DNA"/>
</dbReference>
<dbReference type="SUPFAM" id="SSF52172">
    <property type="entry name" value="CheY-like"/>
    <property type="match status" value="1"/>
</dbReference>
<evidence type="ECO:0000259" key="7">
    <source>
        <dbReference type="PROSITE" id="PS50110"/>
    </source>
</evidence>
<feature type="modified residue" description="4-aspartylphosphate" evidence="4">
    <location>
        <position position="851"/>
    </location>
</feature>
<organism evidence="10 11">
    <name type="scientific">Desulfuromusa kysingii</name>
    <dbReference type="NCBI Taxonomy" id="37625"/>
    <lineage>
        <taxon>Bacteria</taxon>
        <taxon>Pseudomonadati</taxon>
        <taxon>Thermodesulfobacteriota</taxon>
        <taxon>Desulfuromonadia</taxon>
        <taxon>Desulfuromonadales</taxon>
        <taxon>Geopsychrobacteraceae</taxon>
        <taxon>Desulfuromusa</taxon>
    </lineage>
</organism>
<feature type="domain" description="Response regulatory" evidence="7">
    <location>
        <begin position="800"/>
        <end position="916"/>
    </location>
</feature>
<dbReference type="CDD" id="cd00156">
    <property type="entry name" value="REC"/>
    <property type="match status" value="1"/>
</dbReference>
<keyword evidence="3 4" id="KW-0597">Phosphoprotein</keyword>
<dbReference type="CDD" id="cd00082">
    <property type="entry name" value="HisKA"/>
    <property type="match status" value="1"/>
</dbReference>
<dbReference type="CDD" id="cd00130">
    <property type="entry name" value="PAS"/>
    <property type="match status" value="1"/>
</dbReference>
<proteinExistence type="predicted"/>
<dbReference type="PROSITE" id="PS50112">
    <property type="entry name" value="PAS"/>
    <property type="match status" value="1"/>
</dbReference>
<dbReference type="InterPro" id="IPR036097">
    <property type="entry name" value="HisK_dim/P_sf"/>
</dbReference>
<dbReference type="InterPro" id="IPR011006">
    <property type="entry name" value="CheY-like_superfamily"/>
</dbReference>
<dbReference type="OrthoDB" id="5385971at2"/>
<dbReference type="SUPFAM" id="SSF55874">
    <property type="entry name" value="ATPase domain of HSP90 chaperone/DNA topoisomerase II/histidine kinase"/>
    <property type="match status" value="1"/>
</dbReference>
<dbReference type="PANTHER" id="PTHR43065">
    <property type="entry name" value="SENSOR HISTIDINE KINASE"/>
    <property type="match status" value="1"/>
</dbReference>
<gene>
    <name evidence="10" type="ORF">SAMN05660420_01811</name>
</gene>
<evidence type="ECO:0000259" key="9">
    <source>
        <dbReference type="PROSITE" id="PS50113"/>
    </source>
</evidence>
<dbReference type="SUPFAM" id="SSF47384">
    <property type="entry name" value="Homodimeric domain of signal transducing histidine kinase"/>
    <property type="match status" value="1"/>
</dbReference>
<feature type="domain" description="PAS" evidence="8">
    <location>
        <begin position="409"/>
        <end position="480"/>
    </location>
</feature>
<evidence type="ECO:0000313" key="11">
    <source>
        <dbReference type="Proteomes" id="UP000199409"/>
    </source>
</evidence>
<reference evidence="10 11" key="1">
    <citation type="submission" date="2016-10" db="EMBL/GenBank/DDBJ databases">
        <authorList>
            <person name="de Groot N.N."/>
        </authorList>
    </citation>
    <scope>NUCLEOTIDE SEQUENCE [LARGE SCALE GENOMIC DNA]</scope>
    <source>
        <strain evidence="10 11">DSM 7343</strain>
    </source>
</reference>
<dbReference type="PANTHER" id="PTHR43065:SF42">
    <property type="entry name" value="TWO-COMPONENT SENSOR PPRA"/>
    <property type="match status" value="1"/>
</dbReference>
<evidence type="ECO:0000259" key="6">
    <source>
        <dbReference type="PROSITE" id="PS50109"/>
    </source>
</evidence>
<dbReference type="Pfam" id="PF02518">
    <property type="entry name" value="HATPase_c"/>
    <property type="match status" value="1"/>
</dbReference>
<dbReference type="SMART" id="SM00448">
    <property type="entry name" value="REC"/>
    <property type="match status" value="1"/>
</dbReference>
<dbReference type="PROSITE" id="PS50110">
    <property type="entry name" value="RESPONSE_REGULATORY"/>
    <property type="match status" value="1"/>
</dbReference>
<dbReference type="Pfam" id="PF13426">
    <property type="entry name" value="PAS_9"/>
    <property type="match status" value="1"/>
</dbReference>
<dbReference type="InterPro" id="IPR004358">
    <property type="entry name" value="Sig_transdc_His_kin-like_C"/>
</dbReference>
<dbReference type="STRING" id="37625.SAMN05660420_01811"/>
<dbReference type="Gene3D" id="3.40.50.2300">
    <property type="match status" value="3"/>
</dbReference>
<evidence type="ECO:0000256" key="2">
    <source>
        <dbReference type="ARBA" id="ARBA00012438"/>
    </source>
</evidence>
<keyword evidence="5" id="KW-1133">Transmembrane helix</keyword>
<protein>
    <recommendedName>
        <fullName evidence="2">histidine kinase</fullName>
        <ecNumber evidence="2">2.7.13.3</ecNumber>
    </recommendedName>
</protein>
<dbReference type="PRINTS" id="PR00344">
    <property type="entry name" value="BCTRLSENSOR"/>
</dbReference>
<dbReference type="AlphaFoldDB" id="A0A1H4AFS4"/>
<dbReference type="GO" id="GO:0000155">
    <property type="term" value="F:phosphorelay sensor kinase activity"/>
    <property type="evidence" value="ECO:0007669"/>
    <property type="project" value="InterPro"/>
</dbReference>
<dbReference type="SMART" id="SM00387">
    <property type="entry name" value="HATPase_c"/>
    <property type="match status" value="1"/>
</dbReference>
<dbReference type="PROSITE" id="PS50113">
    <property type="entry name" value="PAC"/>
    <property type="match status" value="1"/>
</dbReference>
<dbReference type="Gene3D" id="3.30.450.20">
    <property type="entry name" value="PAS domain"/>
    <property type="match status" value="1"/>
</dbReference>
<dbReference type="EC" id="2.7.13.3" evidence="2"/>
<dbReference type="InterPro" id="IPR000014">
    <property type="entry name" value="PAS"/>
</dbReference>
<dbReference type="InterPro" id="IPR036890">
    <property type="entry name" value="HATPase_C_sf"/>
</dbReference>
<feature type="transmembrane region" description="Helical" evidence="5">
    <location>
        <begin position="409"/>
        <end position="427"/>
    </location>
</feature>
<dbReference type="Pfam" id="PF00072">
    <property type="entry name" value="Response_reg"/>
    <property type="match status" value="1"/>
</dbReference>
<comment type="catalytic activity">
    <reaction evidence="1">
        <text>ATP + protein L-histidine = ADP + protein N-phospho-L-histidine.</text>
        <dbReference type="EC" id="2.7.13.3"/>
    </reaction>
</comment>
<dbReference type="InterPro" id="IPR035965">
    <property type="entry name" value="PAS-like_dom_sf"/>
</dbReference>
<name>A0A1H4AFS4_9BACT</name>
<dbReference type="SUPFAM" id="SSF55785">
    <property type="entry name" value="PYP-like sensor domain (PAS domain)"/>
    <property type="match status" value="1"/>
</dbReference>
<dbReference type="InterPro" id="IPR000700">
    <property type="entry name" value="PAS-assoc_C"/>
</dbReference>
<dbReference type="Gene3D" id="1.10.287.130">
    <property type="match status" value="1"/>
</dbReference>
<accession>A0A1H4AFS4</accession>
<dbReference type="InterPro" id="IPR003594">
    <property type="entry name" value="HATPase_dom"/>
</dbReference>
<keyword evidence="5" id="KW-0812">Transmembrane</keyword>
<dbReference type="InterPro" id="IPR001789">
    <property type="entry name" value="Sig_transdc_resp-reg_receiver"/>
</dbReference>
<evidence type="ECO:0000256" key="3">
    <source>
        <dbReference type="ARBA" id="ARBA00022553"/>
    </source>
</evidence>
<sequence length="921" mass="104212">MFENCFSFNRLVLCMQLRHWWMCFWHVRVLLITLLLQLLFLNSLSATVNSPHILILNSYNQGHPGTDSLIQGFQRIITEKIPEAQFQFEYLDSKNYSGPLYDESLFQLLNYKYKNRPFDLILASDDYAYNFVEQNYAALFPDVPVIFCGTNNFDINRLEGKNNFWGVDERLSFKKTVGLIFRLFPATKKVIVIHDTSITGTLNSKAFRTEIGNYEKQAVFDYWVDQPLEVLLENIQNLPTGTAIIYFTSYVKGLSGEFHNNYDALKILSAASSAPLFGFWEFGLNHGFIGGKVMKLSEHGALAGQIATKVLMGEKNEIKSKLYDSPQIYMFDDVKLKQFSIPDSKLPKGSIIVNRPPSFYQQHKVTLFAVLAFIFGLLAVVASVKFYTSRNMIVAYRKQLLTEKALQREMAFSTTLINTAQLIILILDVNGHIKKINPYMESITGYKETEVKGNDWFDTFLPPADNTELRAKFRKTIANIDVNREIYPIETKDGQQLMIEWHNNTLKDEAGAVLGLLSFGIDITERMQIDEKRQELETQLNQKHKMEAVGVMAGGMAHNFNNNLSIILGNIELAQKKLPENIEMVGYLNDAKIAVLRSRDLIRQIMFYSRQDTQYKTSIQLSVLLDETLQLLRATLPATINVQTTVTEDGRNATIHADASRLQECLINLCNNAMQAMDEKGNLTICLKTEDVQKEDIPSMYDAHPGHYAKLSITDTGCGMAKETIEKAFDLFYTTKPVNEGTGVGLSTVQGIVNQHNGLIKVKSHLGEGTTFDLFFPVTAQPQVSAPKNSDEEEYKGAERILFIDDDEMLADIGSKMLTEMGYQVTMVTESQKALQLFMTDADSFDLVITDQTMPLLTGKELINKLKQIKPSIPTIICTGYSSKVDKAEAKKLGADAFMMKPLELSALLQIIRQVLDRKKE</sequence>
<dbReference type="InterPro" id="IPR005467">
    <property type="entry name" value="His_kinase_dom"/>
</dbReference>
<feature type="domain" description="Histidine kinase" evidence="6">
    <location>
        <begin position="555"/>
        <end position="780"/>
    </location>
</feature>
<feature type="domain" description="PAC" evidence="9">
    <location>
        <begin position="482"/>
        <end position="535"/>
    </location>
</feature>
<dbReference type="SMART" id="SM00091">
    <property type="entry name" value="PAS"/>
    <property type="match status" value="1"/>
</dbReference>
<dbReference type="NCBIfam" id="TIGR00229">
    <property type="entry name" value="sensory_box"/>
    <property type="match status" value="1"/>
</dbReference>
<evidence type="ECO:0000313" key="10">
    <source>
        <dbReference type="EMBL" id="SEA34588.1"/>
    </source>
</evidence>
<keyword evidence="5" id="KW-0472">Membrane</keyword>
<dbReference type="Gene3D" id="3.30.565.10">
    <property type="entry name" value="Histidine kinase-like ATPase, C-terminal domain"/>
    <property type="match status" value="1"/>
</dbReference>
<dbReference type="Proteomes" id="UP000199409">
    <property type="component" value="Unassembled WGS sequence"/>
</dbReference>
<dbReference type="PROSITE" id="PS50109">
    <property type="entry name" value="HIS_KIN"/>
    <property type="match status" value="1"/>
</dbReference>
<dbReference type="InterPro" id="IPR003661">
    <property type="entry name" value="HisK_dim/P_dom"/>
</dbReference>
<evidence type="ECO:0000256" key="5">
    <source>
        <dbReference type="SAM" id="Phobius"/>
    </source>
</evidence>
<feature type="transmembrane region" description="Helical" evidence="5">
    <location>
        <begin position="365"/>
        <end position="388"/>
    </location>
</feature>
<evidence type="ECO:0000256" key="1">
    <source>
        <dbReference type="ARBA" id="ARBA00000085"/>
    </source>
</evidence>
<evidence type="ECO:0000259" key="8">
    <source>
        <dbReference type="PROSITE" id="PS50112"/>
    </source>
</evidence>